<accession>A0AAU9J359</accession>
<dbReference type="AlphaFoldDB" id="A0AAU9J359"/>
<name>A0AAU9J359_9CILI</name>
<proteinExistence type="predicted"/>
<organism evidence="1 2">
    <name type="scientific">Blepharisma stoltei</name>
    <dbReference type="NCBI Taxonomy" id="1481888"/>
    <lineage>
        <taxon>Eukaryota</taxon>
        <taxon>Sar</taxon>
        <taxon>Alveolata</taxon>
        <taxon>Ciliophora</taxon>
        <taxon>Postciliodesmatophora</taxon>
        <taxon>Heterotrichea</taxon>
        <taxon>Heterotrichida</taxon>
        <taxon>Blepharismidae</taxon>
        <taxon>Blepharisma</taxon>
    </lineage>
</organism>
<sequence>MMNSTFDNFTSVLSKTYKSPSPISYRFQLKSSLSKSPRKQKTPKNLKEYTLDDFKFPAVLRIASPKTIRIKTKTPSRQSRGLTNGLCVQGKCVSTMRAASAHMALSSFELQDPNRSIKSRLLEKRSKNSGQIVLNTEQDEFKVWGEN</sequence>
<comment type="caution">
    <text evidence="1">The sequence shown here is derived from an EMBL/GenBank/DDBJ whole genome shotgun (WGS) entry which is preliminary data.</text>
</comment>
<evidence type="ECO:0000313" key="2">
    <source>
        <dbReference type="Proteomes" id="UP001162131"/>
    </source>
</evidence>
<dbReference type="EMBL" id="CAJZBQ010000021">
    <property type="protein sequence ID" value="CAG9318751.1"/>
    <property type="molecule type" value="Genomic_DNA"/>
</dbReference>
<keyword evidence="2" id="KW-1185">Reference proteome</keyword>
<dbReference type="Proteomes" id="UP001162131">
    <property type="component" value="Unassembled WGS sequence"/>
</dbReference>
<evidence type="ECO:0000313" key="1">
    <source>
        <dbReference type="EMBL" id="CAG9318751.1"/>
    </source>
</evidence>
<gene>
    <name evidence="1" type="ORF">BSTOLATCC_MIC22118</name>
</gene>
<protein>
    <submittedName>
        <fullName evidence="1">Uncharacterized protein</fullName>
    </submittedName>
</protein>
<reference evidence="1" key="1">
    <citation type="submission" date="2021-09" db="EMBL/GenBank/DDBJ databases">
        <authorList>
            <consortium name="AG Swart"/>
            <person name="Singh M."/>
            <person name="Singh A."/>
            <person name="Seah K."/>
            <person name="Emmerich C."/>
        </authorList>
    </citation>
    <scope>NUCLEOTIDE SEQUENCE</scope>
    <source>
        <strain evidence="1">ATCC30299</strain>
    </source>
</reference>